<dbReference type="GO" id="GO:0000398">
    <property type="term" value="P:mRNA splicing, via spliceosome"/>
    <property type="evidence" value="ECO:0007669"/>
    <property type="project" value="InterPro"/>
</dbReference>
<comment type="caution">
    <text evidence="5">The sequence shown here is derived from an EMBL/GenBank/DDBJ whole genome shotgun (WGS) entry which is preliminary data.</text>
</comment>
<dbReference type="GO" id="GO:0005681">
    <property type="term" value="C:spliceosomal complex"/>
    <property type="evidence" value="ECO:0007669"/>
    <property type="project" value="InterPro"/>
</dbReference>
<proteinExistence type="inferred from homology"/>
<feature type="coiled-coil region" evidence="2">
    <location>
        <begin position="267"/>
        <end position="330"/>
    </location>
</feature>
<organism evidence="5 6">
    <name type="scientific">Babesia bovis</name>
    <dbReference type="NCBI Taxonomy" id="5865"/>
    <lineage>
        <taxon>Eukaryota</taxon>
        <taxon>Sar</taxon>
        <taxon>Alveolata</taxon>
        <taxon>Apicomplexa</taxon>
        <taxon>Aconoidasida</taxon>
        <taxon>Piroplasmida</taxon>
        <taxon>Babesiidae</taxon>
        <taxon>Babesia</taxon>
    </lineage>
</organism>
<evidence type="ECO:0000313" key="6">
    <source>
        <dbReference type="Proteomes" id="UP000002173"/>
    </source>
</evidence>
<feature type="region of interest" description="Disordered" evidence="3">
    <location>
        <begin position="126"/>
        <end position="205"/>
    </location>
</feature>
<dbReference type="InterPro" id="IPR017862">
    <property type="entry name" value="SKI-int_prot_SKIP"/>
</dbReference>
<comment type="similarity">
    <text evidence="1">Belongs to the SNW family.</text>
</comment>
<feature type="compositionally biased region" description="Basic and acidic residues" evidence="3">
    <location>
        <begin position="165"/>
        <end position="178"/>
    </location>
</feature>
<evidence type="ECO:0000313" key="5">
    <source>
        <dbReference type="EMBL" id="EDO06511.1"/>
    </source>
</evidence>
<dbReference type="OMA" id="YGQRRGW"/>
<keyword evidence="6" id="KW-1185">Reference proteome</keyword>
<feature type="compositionally biased region" description="Polar residues" evidence="3">
    <location>
        <begin position="150"/>
        <end position="161"/>
    </location>
</feature>
<dbReference type="FunCoup" id="A7AUA0">
    <property type="interactions" value="412"/>
</dbReference>
<dbReference type="eggNOG" id="KOG2441">
    <property type="taxonomic scope" value="Eukaryota"/>
</dbReference>
<dbReference type="InterPro" id="IPR004015">
    <property type="entry name" value="SKI-int_prot_SKIP_SNW-dom"/>
</dbReference>
<name>A7AUA0_BABBO</name>
<evidence type="ECO:0000256" key="3">
    <source>
        <dbReference type="SAM" id="MobiDB-lite"/>
    </source>
</evidence>
<dbReference type="VEuPathDB" id="PiroplasmaDB:BBOV_II005600"/>
<dbReference type="AlphaFoldDB" id="A7AUA0"/>
<dbReference type="EMBL" id="AAXT01000003">
    <property type="protein sequence ID" value="EDO06511.1"/>
    <property type="molecule type" value="Genomic_DNA"/>
</dbReference>
<evidence type="ECO:0000259" key="4">
    <source>
        <dbReference type="Pfam" id="PF02731"/>
    </source>
</evidence>
<feature type="compositionally biased region" description="Basic and acidic residues" evidence="3">
    <location>
        <begin position="92"/>
        <end position="114"/>
    </location>
</feature>
<reference evidence="5 6" key="1">
    <citation type="journal article" date="2007" name="PLoS Pathog.">
        <title>Genome sequence of Babesia bovis and comparative analysis of apicomplexan hemoprotozoa.</title>
        <authorList>
            <person name="Brayton K.A."/>
            <person name="Lau A.O.T."/>
            <person name="Herndon D.R."/>
            <person name="Hannick L."/>
            <person name="Kappmeyer L.S."/>
            <person name="Berens S.J."/>
            <person name="Bidwell S.L."/>
            <person name="Brown W.C."/>
            <person name="Crabtree J."/>
            <person name="Fadrosh D."/>
            <person name="Feldblum T."/>
            <person name="Forberger H.A."/>
            <person name="Haas B.J."/>
            <person name="Howell J.M."/>
            <person name="Khouri H."/>
            <person name="Koo H."/>
            <person name="Mann D.J."/>
            <person name="Norimine J."/>
            <person name="Paulsen I.T."/>
            <person name="Radune D."/>
            <person name="Ren Q."/>
            <person name="Smith R.K. Jr."/>
            <person name="Suarez C.E."/>
            <person name="White O."/>
            <person name="Wortman J.R."/>
            <person name="Knowles D.P. Jr."/>
            <person name="McElwain T.F."/>
            <person name="Nene V.M."/>
        </authorList>
    </citation>
    <scope>NUCLEOTIDE SEQUENCE [LARGE SCALE GENOMIC DNA]</scope>
    <source>
        <strain evidence="5">T2Bo</strain>
    </source>
</reference>
<dbReference type="InParanoid" id="A7AUA0"/>
<keyword evidence="2" id="KW-0175">Coiled coil</keyword>
<dbReference type="Pfam" id="PF02731">
    <property type="entry name" value="SKIP_SNW"/>
    <property type="match status" value="1"/>
</dbReference>
<feature type="domain" description="SKI-interacting protein SKIP SNW" evidence="4">
    <location>
        <begin position="146"/>
        <end position="301"/>
    </location>
</feature>
<dbReference type="STRING" id="5865.A7AUA0"/>
<protein>
    <submittedName>
        <fullName evidence="5">Ski-interacting protein, putative</fullName>
    </submittedName>
</protein>
<evidence type="ECO:0000256" key="2">
    <source>
        <dbReference type="SAM" id="Coils"/>
    </source>
</evidence>
<dbReference type="PANTHER" id="PTHR12096">
    <property type="entry name" value="NUCLEAR PROTEIN SKIP-RELATED"/>
    <property type="match status" value="1"/>
</dbReference>
<feature type="region of interest" description="Disordered" evidence="3">
    <location>
        <begin position="91"/>
        <end position="114"/>
    </location>
</feature>
<sequence length="458" mass="51935">MAEYTRLVYIISALTFNRKSHHALLQSQQQILAQDSHTAGSFSIQDELAVSSKSTENSRVLSLRYGPDGRPEFDAVVRQGVRDGKIVYSKPSDQREKHFSQSDLARPSDDDINKNLDRTREALDMALTRRRQQNSATSGPRSEAEIIKYTPSQQSSKTINQRLIKMVEKETDPLEPSRYRNRKLPASAPSPPPPLQHSPPRKLTKEDQLAWKIPPCISNWKNSKGYTIPIDKRVQADGRRLQEVFVNEKFAVFGESLSLAERTAREEVRLRNEAHRMEKLKEAQEKEEQLRALAARAREERSRMGLDSELQAAELERKREIEREMRLERAGKKIKAAAARDRDITERVALGQPVPSKLSDAHDTRLLNTAAGIDSGFDGGEDENYNIYDKPLFADRSIVGIYQHSSERFQQSLGVNEAMRVPSFANATMVQRTTPVEFVKETADPFGLGTLLDKAKKE</sequence>
<gene>
    <name evidence="5" type="ORF">BBOV_II005600</name>
</gene>
<evidence type="ECO:0000256" key="1">
    <source>
        <dbReference type="ARBA" id="ARBA00010197"/>
    </source>
</evidence>
<dbReference type="Proteomes" id="UP000002173">
    <property type="component" value="Chromosome 2"/>
</dbReference>
<accession>A7AUA0</accession>
<feature type="compositionally biased region" description="Pro residues" evidence="3">
    <location>
        <begin position="188"/>
        <end position="197"/>
    </location>
</feature>